<evidence type="ECO:0000256" key="11">
    <source>
        <dbReference type="RuleBase" id="RU003357"/>
    </source>
</evidence>
<keyword evidence="6 11" id="KW-0798">TonB box</keyword>
<comment type="caution">
    <text evidence="16">The sequence shown here is derived from an EMBL/GenBank/DDBJ whole genome shotgun (WGS) entry which is preliminary data.</text>
</comment>
<dbReference type="InterPro" id="IPR036942">
    <property type="entry name" value="Beta-barrel_TonB_sf"/>
</dbReference>
<comment type="similarity">
    <text evidence="2 10 11">Belongs to the TonB-dependent receptor family.</text>
</comment>
<feature type="domain" description="TonB-dependent receptor-like beta-barrel" evidence="14">
    <location>
        <begin position="469"/>
        <end position="900"/>
    </location>
</feature>
<dbReference type="Proteomes" id="UP000621455">
    <property type="component" value="Unassembled WGS sequence"/>
</dbReference>
<feature type="region of interest" description="Disordered" evidence="12">
    <location>
        <begin position="83"/>
        <end position="105"/>
    </location>
</feature>
<accession>A0ABX0NAI7</accession>
<proteinExistence type="inferred from homology"/>
<evidence type="ECO:0000256" key="7">
    <source>
        <dbReference type="ARBA" id="ARBA00023136"/>
    </source>
</evidence>
<keyword evidence="3 10" id="KW-0813">Transport</keyword>
<evidence type="ECO:0000256" key="9">
    <source>
        <dbReference type="ARBA" id="ARBA00023237"/>
    </source>
</evidence>
<name>A0ABX0NAI7_9BURK</name>
<dbReference type="Pfam" id="PF00593">
    <property type="entry name" value="TonB_dep_Rec_b-barrel"/>
    <property type="match status" value="1"/>
</dbReference>
<dbReference type="InterPro" id="IPR039426">
    <property type="entry name" value="TonB-dep_rcpt-like"/>
</dbReference>
<dbReference type="InterPro" id="IPR037066">
    <property type="entry name" value="Plug_dom_sf"/>
</dbReference>
<dbReference type="SUPFAM" id="SSF56935">
    <property type="entry name" value="Porins"/>
    <property type="match status" value="1"/>
</dbReference>
<keyword evidence="4 10" id="KW-1134">Transmembrane beta strand</keyword>
<evidence type="ECO:0000256" key="12">
    <source>
        <dbReference type="SAM" id="MobiDB-lite"/>
    </source>
</evidence>
<protein>
    <submittedName>
        <fullName evidence="16">TonB-dependent receptor</fullName>
    </submittedName>
</protein>
<evidence type="ECO:0000313" key="17">
    <source>
        <dbReference type="Proteomes" id="UP000621455"/>
    </source>
</evidence>
<feature type="chain" id="PRO_5045853679" evidence="13">
    <location>
        <begin position="22"/>
        <end position="942"/>
    </location>
</feature>
<evidence type="ECO:0000313" key="16">
    <source>
        <dbReference type="EMBL" id="NHZ79013.1"/>
    </source>
</evidence>
<organism evidence="16 17">
    <name type="scientific">Massilia frigida</name>
    <dbReference type="NCBI Taxonomy" id="2609281"/>
    <lineage>
        <taxon>Bacteria</taxon>
        <taxon>Pseudomonadati</taxon>
        <taxon>Pseudomonadota</taxon>
        <taxon>Betaproteobacteria</taxon>
        <taxon>Burkholderiales</taxon>
        <taxon>Oxalobacteraceae</taxon>
        <taxon>Telluria group</taxon>
        <taxon>Massilia</taxon>
    </lineage>
</organism>
<dbReference type="PROSITE" id="PS52016">
    <property type="entry name" value="TONB_DEPENDENT_REC_3"/>
    <property type="match status" value="1"/>
</dbReference>
<keyword evidence="13" id="KW-0732">Signal</keyword>
<dbReference type="EMBL" id="WHJG01000005">
    <property type="protein sequence ID" value="NHZ79013.1"/>
    <property type="molecule type" value="Genomic_DNA"/>
</dbReference>
<dbReference type="Gene3D" id="2.40.170.20">
    <property type="entry name" value="TonB-dependent receptor, beta-barrel domain"/>
    <property type="match status" value="1"/>
</dbReference>
<evidence type="ECO:0000256" key="8">
    <source>
        <dbReference type="ARBA" id="ARBA00023170"/>
    </source>
</evidence>
<dbReference type="Gene3D" id="2.170.130.10">
    <property type="entry name" value="TonB-dependent receptor, plug domain"/>
    <property type="match status" value="1"/>
</dbReference>
<dbReference type="InterPro" id="IPR000531">
    <property type="entry name" value="Beta-barrel_TonB"/>
</dbReference>
<evidence type="ECO:0000256" key="13">
    <source>
        <dbReference type="SAM" id="SignalP"/>
    </source>
</evidence>
<evidence type="ECO:0000256" key="2">
    <source>
        <dbReference type="ARBA" id="ARBA00009810"/>
    </source>
</evidence>
<dbReference type="InterPro" id="IPR012910">
    <property type="entry name" value="Plug_dom"/>
</dbReference>
<evidence type="ECO:0000259" key="14">
    <source>
        <dbReference type="Pfam" id="PF00593"/>
    </source>
</evidence>
<sequence length="942" mass="100620">MELSKLAQLVALMCMAGPALAQVAEPPMARVEITGSSIKRIAREGALPVDVISRKQIEAQGIVNAEQLIATLNINGNGSDNLASNADVTSGSQRGNNGASSANLRGQGADSTLVLLNGRRVATHGMKGSAVDLNSIPFAAVERVEVLKDGASAIYGTDAIGGVINFILKKNYKGLEAQAFTDVTEAGGGNIARYQVTGGFGDLQEQGFNVLFALSTGENKALRGDQRDFVNTFQPERGVAVDTRGAPFANVFATSLGNTIFSRSSNTGPVRRGTTQAYSGVSLLDLPGGAGCNSVDGMGAYDEKLWDTPSGGLGCAWDTGRAAVLQQPVKNSNFVTRATMRRGGHEFFAELVGAKTEVAKRFSPNQVSPGAATFPASSFYPSTGAAYNEVFNALVAEFPSIEANRGLPIAYRWRCMDCGDREIATESKAGRLQLGADGQIGKVDYKVGLARATSESESTLGNGYSYTAPLAAALGSGLINPFLKAGETQSQQALDLIRSTSAAGVVLYGGKTTLTAFDASLSGELYTLAAGPIMAALGTDIRKEEYKFNGDLRNLSERRAILNAPFDDVNVLPQVSRDIRAIYAEVLVPLAKQLDVTVAVRQDHYSGFGNTLNPKVSFRYQPATQLLFRGSYNEGFRAPAFNQLFNGITESTYAGKDLADPGKCASGKVDTTKPGCESITPIVFTGGKPNLGPETSKQGTLGMVFEPSPHFSANMDIWEVRRFETIKEVDLPVMLANYDLFKEQFRRDGDGNLAVIDRRWLNTGAAITRGIEIGARTNGKLWAGNWAAGIDGSYVLKKKSKPLENAPYSKDEVGVFSFTGDLGLKWKHTAYVTFAKGDWSAMFQNVYRSGYTDQVLPGVASGRIVPSNYNAKVDAYSIFHASLSYTGVKNLSFTAGIKNLFDKDPPFAITYDGNTGAGSSWEPRVADPRGRSLTLMANYKFL</sequence>
<keyword evidence="7 10" id="KW-0472">Membrane</keyword>
<dbReference type="PANTHER" id="PTHR47234">
    <property type="match status" value="1"/>
</dbReference>
<comment type="subcellular location">
    <subcellularLocation>
        <location evidence="1 10">Cell outer membrane</location>
        <topology evidence="1 10">Multi-pass membrane protein</topology>
    </subcellularLocation>
</comment>
<feature type="compositionally biased region" description="Polar residues" evidence="12">
    <location>
        <begin position="83"/>
        <end position="104"/>
    </location>
</feature>
<feature type="domain" description="TonB-dependent receptor plug" evidence="15">
    <location>
        <begin position="45"/>
        <end position="163"/>
    </location>
</feature>
<evidence type="ECO:0000256" key="6">
    <source>
        <dbReference type="ARBA" id="ARBA00023077"/>
    </source>
</evidence>
<evidence type="ECO:0000256" key="3">
    <source>
        <dbReference type="ARBA" id="ARBA00022448"/>
    </source>
</evidence>
<reference evidence="16 17" key="1">
    <citation type="submission" date="2019-10" db="EMBL/GenBank/DDBJ databases">
        <title>Taxonomy of Antarctic Massilia spp.: description of Massilia rubra sp. nov., Massilia aquatica sp. nov., Massilia mucilaginosa sp. nov., Massilia frigida sp. nov. isolated from streams, lakes and regoliths.</title>
        <authorList>
            <person name="Holochova P."/>
            <person name="Sedlacek I."/>
            <person name="Kralova S."/>
            <person name="Maslanova I."/>
            <person name="Busse H.-J."/>
            <person name="Stankova E."/>
            <person name="Vrbovska V."/>
            <person name="Kovarovic V."/>
            <person name="Bartak M."/>
            <person name="Svec P."/>
            <person name="Pantucek R."/>
        </authorList>
    </citation>
    <scope>NUCLEOTIDE SEQUENCE [LARGE SCALE GENOMIC DNA]</scope>
    <source>
        <strain evidence="16 17">CCM 8695</strain>
    </source>
</reference>
<keyword evidence="5 10" id="KW-0812">Transmembrane</keyword>
<evidence type="ECO:0000256" key="4">
    <source>
        <dbReference type="ARBA" id="ARBA00022452"/>
    </source>
</evidence>
<keyword evidence="9 10" id="KW-0998">Cell outer membrane</keyword>
<keyword evidence="8 16" id="KW-0675">Receptor</keyword>
<dbReference type="RefSeq" id="WP_167085989.1">
    <property type="nucleotide sequence ID" value="NZ_WHJG01000005.1"/>
</dbReference>
<gene>
    <name evidence="16" type="ORF">F2P44_06945</name>
</gene>
<dbReference type="Pfam" id="PF07715">
    <property type="entry name" value="Plug"/>
    <property type="match status" value="1"/>
</dbReference>
<evidence type="ECO:0000256" key="10">
    <source>
        <dbReference type="PROSITE-ProRule" id="PRU01360"/>
    </source>
</evidence>
<dbReference type="PANTHER" id="PTHR47234:SF2">
    <property type="entry name" value="TONB-DEPENDENT RECEPTOR"/>
    <property type="match status" value="1"/>
</dbReference>
<evidence type="ECO:0000259" key="15">
    <source>
        <dbReference type="Pfam" id="PF07715"/>
    </source>
</evidence>
<feature type="signal peptide" evidence="13">
    <location>
        <begin position="1"/>
        <end position="21"/>
    </location>
</feature>
<evidence type="ECO:0000256" key="1">
    <source>
        <dbReference type="ARBA" id="ARBA00004571"/>
    </source>
</evidence>
<keyword evidence="17" id="KW-1185">Reference proteome</keyword>
<evidence type="ECO:0000256" key="5">
    <source>
        <dbReference type="ARBA" id="ARBA00022692"/>
    </source>
</evidence>